<name>A0A2I1JYW7_9LACT</name>
<evidence type="ECO:0000256" key="5">
    <source>
        <dbReference type="ARBA" id="ARBA00022842"/>
    </source>
</evidence>
<comment type="function">
    <text evidence="8">CRISPR (clustered regularly interspaced short palindromic repeat), is an adaptive immune system that provides protection against mobile genetic elements (viruses, transposable elements and conjugative plasmids). CRISPR clusters contain spacers, sequences complementary to antecedent mobile elements, and target invading nucleic acids. CRISPR clusters are transcribed and processed into CRISPR RNA (crRNA). Acts as a dsDNA endonuclease. Involved in the integration of spacer DNA into the CRISPR cassette.</text>
</comment>
<dbReference type="EC" id="3.1.-.-" evidence="8"/>
<evidence type="ECO:0000256" key="3">
    <source>
        <dbReference type="ARBA" id="ARBA00022759"/>
    </source>
</evidence>
<dbReference type="OrthoDB" id="9777847at2"/>
<dbReference type="NCBIfam" id="TIGR03638">
    <property type="entry name" value="cas1_ECOLI"/>
    <property type="match status" value="1"/>
</dbReference>
<keyword evidence="3 8" id="KW-0255">Endonuclease</keyword>
<evidence type="ECO:0000313" key="10">
    <source>
        <dbReference type="Proteomes" id="UP000234384"/>
    </source>
</evidence>
<keyword evidence="1 8" id="KW-0540">Nuclease</keyword>
<protein>
    <recommendedName>
        <fullName evidence="8">CRISPR-associated endonuclease Cas1</fullName>
        <ecNumber evidence="8">3.1.-.-</ecNumber>
    </recommendedName>
</protein>
<dbReference type="GO" id="GO:0016787">
    <property type="term" value="F:hydrolase activity"/>
    <property type="evidence" value="ECO:0007669"/>
    <property type="project" value="UniProtKB-KW"/>
</dbReference>
<dbReference type="GO" id="GO:0051607">
    <property type="term" value="P:defense response to virus"/>
    <property type="evidence" value="ECO:0007669"/>
    <property type="project" value="UniProtKB-UniRule"/>
</dbReference>
<keyword evidence="4 8" id="KW-0378">Hydrolase</keyword>
<dbReference type="InterPro" id="IPR033641">
    <property type="entry name" value="Cas1_I-E"/>
</dbReference>
<feature type="binding site" evidence="8">
    <location>
        <position position="147"/>
    </location>
    <ligand>
        <name>Mn(2+)</name>
        <dbReference type="ChEBI" id="CHEBI:29035"/>
    </ligand>
</feature>
<gene>
    <name evidence="8" type="primary">cas1</name>
    <name evidence="9" type="ORF">CYJ57_05430</name>
</gene>
<dbReference type="GO" id="GO:0004520">
    <property type="term" value="F:DNA endonuclease activity"/>
    <property type="evidence" value="ECO:0007669"/>
    <property type="project" value="InterPro"/>
</dbReference>
<dbReference type="AlphaFoldDB" id="A0A2I1JYW7"/>
<dbReference type="GO" id="GO:0043571">
    <property type="term" value="P:maintenance of CRISPR repeat elements"/>
    <property type="evidence" value="ECO:0007669"/>
    <property type="project" value="UniProtKB-UniRule"/>
</dbReference>
<dbReference type="CDD" id="cd09719">
    <property type="entry name" value="Cas1_I-E"/>
    <property type="match status" value="1"/>
</dbReference>
<dbReference type="PANTHER" id="PTHR34353">
    <property type="entry name" value="CRISPR-ASSOCIATED ENDONUCLEASE CAS1 1"/>
    <property type="match status" value="1"/>
</dbReference>
<comment type="cofactor">
    <cofactor evidence="8">
        <name>Mg(2+)</name>
        <dbReference type="ChEBI" id="CHEBI:18420"/>
    </cofactor>
    <cofactor evidence="8">
        <name>Mn(2+)</name>
        <dbReference type="ChEBI" id="CHEBI:29035"/>
    </cofactor>
</comment>
<dbReference type="Gene3D" id="3.100.10.20">
    <property type="entry name" value="CRISPR-associated endonuclease Cas1, N-terminal domain"/>
    <property type="match status" value="1"/>
</dbReference>
<feature type="binding site" evidence="8">
    <location>
        <position position="227"/>
    </location>
    <ligand>
        <name>Mn(2+)</name>
        <dbReference type="ChEBI" id="CHEBI:29035"/>
    </ligand>
</feature>
<evidence type="ECO:0000256" key="4">
    <source>
        <dbReference type="ARBA" id="ARBA00022801"/>
    </source>
</evidence>
<evidence type="ECO:0000256" key="1">
    <source>
        <dbReference type="ARBA" id="ARBA00022722"/>
    </source>
</evidence>
<dbReference type="PANTHER" id="PTHR34353:SF3">
    <property type="entry name" value="CRISPR-ASSOCIATED ENDONUCLEASE CAS1"/>
    <property type="match status" value="1"/>
</dbReference>
<keyword evidence="7 8" id="KW-0238">DNA-binding</keyword>
<keyword evidence="8" id="KW-0464">Manganese</keyword>
<keyword evidence="5 8" id="KW-0460">Magnesium</keyword>
<evidence type="ECO:0000256" key="7">
    <source>
        <dbReference type="ARBA" id="ARBA00023125"/>
    </source>
</evidence>
<dbReference type="NCBIfam" id="TIGR00287">
    <property type="entry name" value="cas1"/>
    <property type="match status" value="1"/>
</dbReference>
<dbReference type="InterPro" id="IPR042206">
    <property type="entry name" value="CRISPR-assoc_Cas1_C"/>
</dbReference>
<comment type="similarity">
    <text evidence="8">Belongs to the CRISPR-associated endonuclease Cas1 family.</text>
</comment>
<dbReference type="HAMAP" id="MF_01470">
    <property type="entry name" value="Cas1"/>
    <property type="match status" value="1"/>
</dbReference>
<dbReference type="InterPro" id="IPR019851">
    <property type="entry name" value="CRISPR-assoc_Cas1_ECOLI"/>
</dbReference>
<evidence type="ECO:0000256" key="8">
    <source>
        <dbReference type="HAMAP-Rule" id="MF_01470"/>
    </source>
</evidence>
<evidence type="ECO:0000256" key="2">
    <source>
        <dbReference type="ARBA" id="ARBA00022723"/>
    </source>
</evidence>
<proteinExistence type="inferred from homology"/>
<dbReference type="InterPro" id="IPR042211">
    <property type="entry name" value="CRISPR-assoc_Cas1_N"/>
</dbReference>
<comment type="subunit">
    <text evidence="8">Homodimer, forms a heterotetramer with a Cas2 homodimer.</text>
</comment>
<evidence type="ECO:0000256" key="6">
    <source>
        <dbReference type="ARBA" id="ARBA00023118"/>
    </source>
</evidence>
<reference evidence="9 10" key="1">
    <citation type="submission" date="2017-12" db="EMBL/GenBank/DDBJ databases">
        <title>Phylogenetic diversity of female urinary microbiome.</title>
        <authorList>
            <person name="Thomas-White K."/>
            <person name="Wolfe A.J."/>
        </authorList>
    </citation>
    <scope>NUCLEOTIDE SEQUENCE [LARGE SCALE GENOMIC DNA]</scope>
    <source>
        <strain evidence="9 10">UMB0898</strain>
    </source>
</reference>
<dbReference type="Gene3D" id="1.20.120.920">
    <property type="entry name" value="CRISPR-associated endonuclease Cas1, C-terminal domain"/>
    <property type="match status" value="1"/>
</dbReference>
<accession>A0A2I1JYW7</accession>
<dbReference type="Pfam" id="PF01867">
    <property type="entry name" value="Cas_Cas1"/>
    <property type="match status" value="2"/>
</dbReference>
<organism evidence="9 10">
    <name type="scientific">Falseniella ignava</name>
    <dbReference type="NCBI Taxonomy" id="137730"/>
    <lineage>
        <taxon>Bacteria</taxon>
        <taxon>Bacillati</taxon>
        <taxon>Bacillota</taxon>
        <taxon>Bacilli</taxon>
        <taxon>Lactobacillales</taxon>
        <taxon>Aerococcaceae</taxon>
        <taxon>Falseniella</taxon>
    </lineage>
</organism>
<dbReference type="EMBL" id="PKHE01000013">
    <property type="protein sequence ID" value="PKY88569.1"/>
    <property type="molecule type" value="Genomic_DNA"/>
</dbReference>
<feature type="binding site" evidence="8">
    <location>
        <position position="214"/>
    </location>
    <ligand>
        <name>Mn(2+)</name>
        <dbReference type="ChEBI" id="CHEBI:29035"/>
    </ligand>
</feature>
<keyword evidence="6 8" id="KW-0051">Antiviral defense</keyword>
<keyword evidence="2 8" id="KW-0479">Metal-binding</keyword>
<dbReference type="Proteomes" id="UP000234384">
    <property type="component" value="Unassembled WGS sequence"/>
</dbReference>
<sequence length="317" mass="36215">MNPIYKAQKLSLSVLPRIGDRVSFIYLERAKVNRQDGAITVRDKNGLIKIPAAMIGVLLLGPGIDISHRAIELIGEIGTSVIWIGERGVRYYANGRPLARSTRLLEKQAKLVSNNRLRLNVARRMYCLRFPTEDVSTLTMQQLRGREGARVRKVYRKFSNQFNVEWTMRDYDPEHFEDGDVVNQALSACNVCLYGVVHSVIVALGLSPGLGFVHTGHDRSFVYDIADLYKTTFTIPIAFKIASTCSREDDIGRISRQYMRDSFVDGKLMKKIVKDIQYLLDVEDDDQLEIVTMELWDDKDRLVRFGVNYSEDERNCP</sequence>
<dbReference type="RefSeq" id="WP_101954377.1">
    <property type="nucleotide sequence ID" value="NZ_PKHE01000013.1"/>
</dbReference>
<dbReference type="GO" id="GO:0003677">
    <property type="term" value="F:DNA binding"/>
    <property type="evidence" value="ECO:0007669"/>
    <property type="project" value="UniProtKB-KW"/>
</dbReference>
<comment type="caution">
    <text evidence="9">The sequence shown here is derived from an EMBL/GenBank/DDBJ whole genome shotgun (WGS) entry which is preliminary data.</text>
</comment>
<evidence type="ECO:0000313" key="9">
    <source>
        <dbReference type="EMBL" id="PKY88569.1"/>
    </source>
</evidence>
<dbReference type="InterPro" id="IPR050646">
    <property type="entry name" value="Cas1"/>
</dbReference>
<dbReference type="InterPro" id="IPR002729">
    <property type="entry name" value="CRISPR-assoc_Cas1"/>
</dbReference>
<dbReference type="GO" id="GO:0046872">
    <property type="term" value="F:metal ion binding"/>
    <property type="evidence" value="ECO:0007669"/>
    <property type="project" value="UniProtKB-UniRule"/>
</dbReference>